<accession>A0A653AGJ2</accession>
<evidence type="ECO:0000259" key="8">
    <source>
        <dbReference type="PROSITE" id="PS51740"/>
    </source>
</evidence>
<keyword evidence="4 7" id="KW-0805">Transcription regulation</keyword>
<evidence type="ECO:0000256" key="3">
    <source>
        <dbReference type="ARBA" id="ARBA00022737"/>
    </source>
</evidence>
<dbReference type="InterPro" id="IPR035642">
    <property type="entry name" value="MraZ_N"/>
</dbReference>
<dbReference type="InterPro" id="IPR038619">
    <property type="entry name" value="MraZ_sf"/>
</dbReference>
<dbReference type="CDD" id="cd16321">
    <property type="entry name" value="MraZ_C"/>
    <property type="match status" value="1"/>
</dbReference>
<dbReference type="GO" id="GO:0003700">
    <property type="term" value="F:DNA-binding transcription factor activity"/>
    <property type="evidence" value="ECO:0007669"/>
    <property type="project" value="UniProtKB-UniRule"/>
</dbReference>
<dbReference type="GO" id="GO:0000976">
    <property type="term" value="F:transcription cis-regulatory region binding"/>
    <property type="evidence" value="ECO:0007669"/>
    <property type="project" value="TreeGrafter"/>
</dbReference>
<dbReference type="PROSITE" id="PS51740">
    <property type="entry name" value="SPOVT_ABRB"/>
    <property type="match status" value="2"/>
</dbReference>
<feature type="domain" description="SpoVT-AbrB" evidence="8">
    <location>
        <begin position="5"/>
        <end position="50"/>
    </location>
</feature>
<sequence length="145" mass="16685">MFRGRSEHNLDEKGRLAIPARFKEVLDQKNEDSLVITNQDGCLWAFTRDDWNVIEEKAASLPQFDQAAISYIRYFISGAEVCTVKNGRVTLSQHLRKTATLDKEVVLVGGLKRFEIWDRRKWEEEFQRAKAVFPKVSQALADLGI</sequence>
<reference evidence="9" key="1">
    <citation type="submission" date="2018-07" db="EMBL/GenBank/DDBJ databases">
        <authorList>
            <consortium name="Genoscope - CEA"/>
            <person name="William W."/>
        </authorList>
    </citation>
    <scope>NUCLEOTIDE SEQUENCE</scope>
    <source>
        <strain evidence="9">IK1</strain>
    </source>
</reference>
<proteinExistence type="inferred from homology"/>
<dbReference type="GO" id="GO:0009295">
    <property type="term" value="C:nucleoid"/>
    <property type="evidence" value="ECO:0007669"/>
    <property type="project" value="UniProtKB-SubCell"/>
</dbReference>
<evidence type="ECO:0000256" key="1">
    <source>
        <dbReference type="ARBA" id="ARBA00013860"/>
    </source>
</evidence>
<dbReference type="InterPro" id="IPR007159">
    <property type="entry name" value="SpoVT-AbrB_dom"/>
</dbReference>
<evidence type="ECO:0000256" key="7">
    <source>
        <dbReference type="HAMAP-Rule" id="MF_01008"/>
    </source>
</evidence>
<evidence type="ECO:0000256" key="4">
    <source>
        <dbReference type="ARBA" id="ARBA00023015"/>
    </source>
</evidence>
<keyword evidence="3" id="KW-0677">Repeat</keyword>
<evidence type="ECO:0000313" key="9">
    <source>
        <dbReference type="EMBL" id="VBB47173.1"/>
    </source>
</evidence>
<protein>
    <recommendedName>
        <fullName evidence="1 7">Transcriptional regulator MraZ</fullName>
    </recommendedName>
</protein>
<comment type="subcellular location">
    <subcellularLocation>
        <location evidence="7">Cytoplasm</location>
        <location evidence="7">Nucleoid</location>
    </subcellularLocation>
</comment>
<dbReference type="GO" id="GO:2000143">
    <property type="term" value="P:negative regulation of DNA-templated transcription initiation"/>
    <property type="evidence" value="ECO:0007669"/>
    <property type="project" value="TreeGrafter"/>
</dbReference>
<dbReference type="AlphaFoldDB" id="A0A653AGJ2"/>
<dbReference type="EMBL" id="UPXX01000032">
    <property type="protein sequence ID" value="VBB47173.1"/>
    <property type="molecule type" value="Genomic_DNA"/>
</dbReference>
<evidence type="ECO:0000256" key="5">
    <source>
        <dbReference type="ARBA" id="ARBA00023125"/>
    </source>
</evidence>
<name>A0A653AGJ2_UNCDX</name>
<dbReference type="Pfam" id="PF02381">
    <property type="entry name" value="MraZ"/>
    <property type="match status" value="2"/>
</dbReference>
<dbReference type="HAMAP" id="MF_01008">
    <property type="entry name" value="MraZ"/>
    <property type="match status" value="1"/>
</dbReference>
<keyword evidence="5 7" id="KW-0238">DNA-binding</keyword>
<dbReference type="GO" id="GO:0005737">
    <property type="term" value="C:cytoplasm"/>
    <property type="evidence" value="ECO:0007669"/>
    <property type="project" value="UniProtKB-UniRule"/>
</dbReference>
<comment type="similarity">
    <text evidence="7">Belongs to the MraZ family.</text>
</comment>
<dbReference type="PANTHER" id="PTHR34701:SF1">
    <property type="entry name" value="TRANSCRIPTIONAL REGULATOR MRAZ"/>
    <property type="match status" value="1"/>
</dbReference>
<dbReference type="Gene3D" id="3.40.1550.20">
    <property type="entry name" value="Transcriptional regulator MraZ domain"/>
    <property type="match status" value="1"/>
</dbReference>
<dbReference type="InterPro" id="IPR020603">
    <property type="entry name" value="MraZ_dom"/>
</dbReference>
<keyword evidence="6 7" id="KW-0804">Transcription</keyword>
<dbReference type="InterPro" id="IPR037914">
    <property type="entry name" value="SpoVT-AbrB_sf"/>
</dbReference>
<dbReference type="CDD" id="cd16320">
    <property type="entry name" value="MraZ_N"/>
    <property type="match status" value="1"/>
</dbReference>
<dbReference type="SUPFAM" id="SSF89447">
    <property type="entry name" value="AbrB/MazE/MraZ-like"/>
    <property type="match status" value="1"/>
</dbReference>
<dbReference type="PANTHER" id="PTHR34701">
    <property type="entry name" value="TRANSCRIPTIONAL REGULATOR MRAZ"/>
    <property type="match status" value="1"/>
</dbReference>
<feature type="domain" description="SpoVT-AbrB" evidence="8">
    <location>
        <begin position="78"/>
        <end position="121"/>
    </location>
</feature>
<comment type="subunit">
    <text evidence="7">Forms oligomers.</text>
</comment>
<gene>
    <name evidence="7 9" type="primary">mraZ</name>
    <name evidence="9" type="ORF">TRIP_B50173</name>
</gene>
<dbReference type="InterPro" id="IPR035644">
    <property type="entry name" value="MraZ_C"/>
</dbReference>
<evidence type="ECO:0000256" key="2">
    <source>
        <dbReference type="ARBA" id="ARBA00022490"/>
    </source>
</evidence>
<keyword evidence="2 7" id="KW-0963">Cytoplasm</keyword>
<evidence type="ECO:0000256" key="6">
    <source>
        <dbReference type="ARBA" id="ARBA00023163"/>
    </source>
</evidence>
<dbReference type="InterPro" id="IPR003444">
    <property type="entry name" value="MraZ"/>
</dbReference>
<dbReference type="NCBIfam" id="TIGR00242">
    <property type="entry name" value="division/cell wall cluster transcriptional repressor MraZ"/>
    <property type="match status" value="1"/>
</dbReference>
<organism evidence="9">
    <name type="scientific">Uncultured Desulfatiglans sp</name>
    <dbReference type="NCBI Taxonomy" id="1748965"/>
    <lineage>
        <taxon>Bacteria</taxon>
        <taxon>Pseudomonadati</taxon>
        <taxon>Thermodesulfobacteriota</taxon>
        <taxon>Desulfobacteria</taxon>
        <taxon>Desulfatiglandales</taxon>
        <taxon>Desulfatiglandaceae</taxon>
        <taxon>Desulfatiglans</taxon>
        <taxon>environmental samples</taxon>
    </lineage>
</organism>